<dbReference type="EMBL" id="SODP01000001">
    <property type="protein sequence ID" value="TDW76511.1"/>
    <property type="molecule type" value="Genomic_DNA"/>
</dbReference>
<dbReference type="PANTHER" id="PTHR31891:SF1">
    <property type="entry name" value="FORMAMIDASE C869.04-RELATED"/>
    <property type="match status" value="1"/>
</dbReference>
<proteinExistence type="predicted"/>
<dbReference type="Pfam" id="PF03069">
    <property type="entry name" value="FmdA_AmdA"/>
    <property type="match status" value="2"/>
</dbReference>
<dbReference type="AlphaFoldDB" id="A0A4R8CK92"/>
<dbReference type="SUPFAM" id="SSF141130">
    <property type="entry name" value="Acetamidase/Formamidase-like"/>
    <property type="match status" value="1"/>
</dbReference>
<comment type="caution">
    <text evidence="1">The sequence shown here is derived from an EMBL/GenBank/DDBJ whole genome shotgun (WGS) entry which is preliminary data.</text>
</comment>
<sequence length="422" mass="44329">MCFAHSATASDAVHVQAGVGPEAAASFAQLAGEGGLGTVDVAGSGTPETVAAPRGDRVLDGYGQVLHNRWNRDLEPAVTVRPGEEIQLLCRDALDIGDQAQTLTPDGSMTLDLGRIHPLTGPVHIEGAEPGDILEVEVLDVSPLVDFGYTTVSPALGLFGTLRPDVLGVFAPWIEAAQLSDPSPGRVPSAIPEDQPFGTGAAYVQLYRFERGQSSGYATFVGSDSGKRAQIPIAPFLGIMGNAPMRKGMYRTFPPSFSGGMGGNIDVRQITTGSRLQLPVYAEGALFSAGDGHMAQGDGEISGTAIETLMSATLRFQVIKNTVISAPRAIVPAADPTQRAMSAEMAAQGYYITTGAGPDLMEDVKNAVRDMIDWLVTDQGVSMHEAYALCSVAGDLKISELVDLPNWLVSMTVPRGIFEEAA</sequence>
<accession>A0A4R8CK92</accession>
<dbReference type="Gene3D" id="3.10.28.20">
    <property type="entry name" value="Acetamidase/Formamidase-like domains"/>
    <property type="match status" value="1"/>
</dbReference>
<dbReference type="Gene3D" id="2.60.120.580">
    <property type="entry name" value="Acetamidase/Formamidase-like domains"/>
    <property type="match status" value="2"/>
</dbReference>
<keyword evidence="2" id="KW-1185">Reference proteome</keyword>
<dbReference type="RefSeq" id="WP_134099617.1">
    <property type="nucleotide sequence ID" value="NZ_SODP01000001.1"/>
</dbReference>
<evidence type="ECO:0000313" key="2">
    <source>
        <dbReference type="Proteomes" id="UP000295146"/>
    </source>
</evidence>
<dbReference type="PANTHER" id="PTHR31891">
    <property type="entry name" value="FORMAMIDASE C869.04-RELATED"/>
    <property type="match status" value="1"/>
</dbReference>
<gene>
    <name evidence="1" type="ORF">EV653_1668</name>
</gene>
<name>A0A4R8CK92_9ACTN</name>
<dbReference type="OrthoDB" id="9785236at2"/>
<dbReference type="GO" id="GO:0016811">
    <property type="term" value="F:hydrolase activity, acting on carbon-nitrogen (but not peptide) bonds, in linear amides"/>
    <property type="evidence" value="ECO:0007669"/>
    <property type="project" value="InterPro"/>
</dbReference>
<organism evidence="1 2">
    <name type="scientific">Kribbella pratensis</name>
    <dbReference type="NCBI Taxonomy" id="2512112"/>
    <lineage>
        <taxon>Bacteria</taxon>
        <taxon>Bacillati</taxon>
        <taxon>Actinomycetota</taxon>
        <taxon>Actinomycetes</taxon>
        <taxon>Propionibacteriales</taxon>
        <taxon>Kribbellaceae</taxon>
        <taxon>Kribbella</taxon>
    </lineage>
</organism>
<dbReference type="InterPro" id="IPR004304">
    <property type="entry name" value="FmdA_AmdA"/>
</dbReference>
<protein>
    <submittedName>
        <fullName evidence="1">Acetamidase/formamidase</fullName>
    </submittedName>
</protein>
<dbReference type="Proteomes" id="UP000295146">
    <property type="component" value="Unassembled WGS sequence"/>
</dbReference>
<evidence type="ECO:0000313" key="1">
    <source>
        <dbReference type="EMBL" id="TDW76511.1"/>
    </source>
</evidence>
<reference evidence="1 2" key="1">
    <citation type="submission" date="2019-03" db="EMBL/GenBank/DDBJ databases">
        <title>Genomic Encyclopedia of Type Strains, Phase III (KMG-III): the genomes of soil and plant-associated and newly described type strains.</title>
        <authorList>
            <person name="Whitman W."/>
        </authorList>
    </citation>
    <scope>NUCLEOTIDE SEQUENCE [LARGE SCALE GENOMIC DNA]</scope>
    <source>
        <strain evidence="1 2">VKM Ac-2573</strain>
    </source>
</reference>